<dbReference type="InterPro" id="IPR036866">
    <property type="entry name" value="RibonucZ/Hydroxyglut_hydro"/>
</dbReference>
<dbReference type="SMART" id="SM00849">
    <property type="entry name" value="Lactamase_B"/>
    <property type="match status" value="1"/>
</dbReference>
<sequence>MKVIILGSGSYSGTPKPLCTCENCTRARINPAFRRTRFSVYIEGGILIDPGPDLHYHLEKLNKEVETILITHAHFDHIFGLPDAQVFKKLTIASNPLGIKVARSLAMLAFNSEAPLGNDWDYVELKFWNEYKVNGVKVIHFPVVHSIEMAGGFLIERKNKTVAITGDTGPEIIRDSEVIDLIKGSDLLISEMTHKESIPKTHLGVNDAIELAKIVKAEQTVFAHISHSNYPQEILEKKVREAKISGIVARDFTIIEI</sequence>
<dbReference type="RefSeq" id="WP_048053071.1">
    <property type="nucleotide sequence ID" value="NZ_DUJN01000004.1"/>
</dbReference>
<dbReference type="InterPro" id="IPR001279">
    <property type="entry name" value="Metallo-B-lactamas"/>
</dbReference>
<accession>A0A832SMQ0</accession>
<dbReference type="GeneID" id="1444146"/>
<name>A0A832SMQ0_PYRHR</name>
<dbReference type="SUPFAM" id="SSF56281">
    <property type="entry name" value="Metallo-hydrolase/oxidoreductase"/>
    <property type="match status" value="1"/>
</dbReference>
<proteinExistence type="predicted"/>
<dbReference type="Gene3D" id="3.60.15.10">
    <property type="entry name" value="Ribonuclease Z/Hydroxyacylglutathione hydrolase-like"/>
    <property type="match status" value="1"/>
</dbReference>
<dbReference type="PANTHER" id="PTHR42663:SF12">
    <property type="entry name" value="ATP-BINDING PROTEIN PHNP"/>
    <property type="match status" value="1"/>
</dbReference>
<gene>
    <name evidence="2" type="ORF">HA331_05275</name>
</gene>
<evidence type="ECO:0000313" key="2">
    <source>
        <dbReference type="EMBL" id="HII61152.1"/>
    </source>
</evidence>
<protein>
    <submittedName>
        <fullName evidence="2">MBL fold metallo-hydrolase</fullName>
    </submittedName>
</protein>
<dbReference type="GO" id="GO:0016787">
    <property type="term" value="F:hydrolase activity"/>
    <property type="evidence" value="ECO:0007669"/>
    <property type="project" value="UniProtKB-KW"/>
</dbReference>
<feature type="domain" description="Metallo-beta-lactamase" evidence="1">
    <location>
        <begin position="36"/>
        <end position="224"/>
    </location>
</feature>
<dbReference type="AlphaFoldDB" id="A0A832SMQ0"/>
<keyword evidence="2" id="KW-0378">Hydrolase</keyword>
<evidence type="ECO:0000259" key="1">
    <source>
        <dbReference type="SMART" id="SM00849"/>
    </source>
</evidence>
<dbReference type="EMBL" id="DUJN01000004">
    <property type="protein sequence ID" value="HII61152.1"/>
    <property type="molecule type" value="Genomic_DNA"/>
</dbReference>
<comment type="caution">
    <text evidence="2">The sequence shown here is derived from an EMBL/GenBank/DDBJ whole genome shotgun (WGS) entry which is preliminary data.</text>
</comment>
<organism evidence="2 3">
    <name type="scientific">Pyrococcus horikoshii</name>
    <dbReference type="NCBI Taxonomy" id="53953"/>
    <lineage>
        <taxon>Archaea</taxon>
        <taxon>Methanobacteriati</taxon>
        <taxon>Methanobacteriota</taxon>
        <taxon>Thermococci</taxon>
        <taxon>Thermococcales</taxon>
        <taxon>Thermococcaceae</taxon>
        <taxon>Pyrococcus</taxon>
    </lineage>
</organism>
<dbReference type="PANTHER" id="PTHR42663">
    <property type="entry name" value="HYDROLASE C777.06C-RELATED-RELATED"/>
    <property type="match status" value="1"/>
</dbReference>
<reference evidence="2" key="1">
    <citation type="journal article" date="2020" name="bioRxiv">
        <title>A rank-normalized archaeal taxonomy based on genome phylogeny resolves widespread incomplete and uneven classifications.</title>
        <authorList>
            <person name="Rinke C."/>
            <person name="Chuvochina M."/>
            <person name="Mussig A.J."/>
            <person name="Chaumeil P.-A."/>
            <person name="Waite D.W."/>
            <person name="Whitman W.B."/>
            <person name="Parks D.H."/>
            <person name="Hugenholtz P."/>
        </authorList>
    </citation>
    <scope>NUCLEOTIDE SEQUENCE</scope>
    <source>
        <strain evidence="2">UBA8834</strain>
    </source>
</reference>
<dbReference type="OMA" id="VFAHISH"/>
<dbReference type="Proteomes" id="UP000617544">
    <property type="component" value="Unassembled WGS sequence"/>
</dbReference>
<dbReference type="Pfam" id="PF12706">
    <property type="entry name" value="Lactamase_B_2"/>
    <property type="match status" value="1"/>
</dbReference>
<evidence type="ECO:0000313" key="3">
    <source>
        <dbReference type="Proteomes" id="UP000617544"/>
    </source>
</evidence>